<comment type="caution">
    <text evidence="2">The sequence shown here is derived from an EMBL/GenBank/DDBJ whole genome shotgun (WGS) entry which is preliminary data.</text>
</comment>
<evidence type="ECO:0000313" key="3">
    <source>
        <dbReference type="Proteomes" id="UP000244722"/>
    </source>
</evidence>
<feature type="region of interest" description="Disordered" evidence="1">
    <location>
        <begin position="58"/>
        <end position="114"/>
    </location>
</feature>
<organism evidence="2 3">
    <name type="scientific">Tuber borchii</name>
    <name type="common">White truffle</name>
    <dbReference type="NCBI Taxonomy" id="42251"/>
    <lineage>
        <taxon>Eukaryota</taxon>
        <taxon>Fungi</taxon>
        <taxon>Dikarya</taxon>
        <taxon>Ascomycota</taxon>
        <taxon>Pezizomycotina</taxon>
        <taxon>Pezizomycetes</taxon>
        <taxon>Pezizales</taxon>
        <taxon>Tuberaceae</taxon>
        <taxon>Tuber</taxon>
    </lineage>
</organism>
<dbReference type="OrthoDB" id="5377635at2759"/>
<feature type="compositionally biased region" description="Polar residues" evidence="1">
    <location>
        <begin position="63"/>
        <end position="73"/>
    </location>
</feature>
<reference evidence="2 3" key="1">
    <citation type="submission" date="2017-04" db="EMBL/GenBank/DDBJ databases">
        <title>Draft genome sequence of Tuber borchii Vittad., a whitish edible truffle.</title>
        <authorList>
            <consortium name="DOE Joint Genome Institute"/>
            <person name="Murat C."/>
            <person name="Kuo A."/>
            <person name="Barry K.W."/>
            <person name="Clum A."/>
            <person name="Dockter R.B."/>
            <person name="Fauchery L."/>
            <person name="Iotti M."/>
            <person name="Kohler A."/>
            <person name="Labutti K."/>
            <person name="Lindquist E.A."/>
            <person name="Lipzen A."/>
            <person name="Ohm R.A."/>
            <person name="Wang M."/>
            <person name="Grigoriev I.V."/>
            <person name="Zambonelli A."/>
            <person name="Martin F.M."/>
        </authorList>
    </citation>
    <scope>NUCLEOTIDE SEQUENCE [LARGE SCALE GENOMIC DNA]</scope>
    <source>
        <strain evidence="2 3">Tbo3840</strain>
    </source>
</reference>
<evidence type="ECO:0000313" key="2">
    <source>
        <dbReference type="EMBL" id="PUU84052.1"/>
    </source>
</evidence>
<feature type="compositionally biased region" description="Basic and acidic residues" evidence="1">
    <location>
        <begin position="81"/>
        <end position="90"/>
    </location>
</feature>
<dbReference type="EMBL" id="NESQ01000004">
    <property type="protein sequence ID" value="PUU84052.1"/>
    <property type="molecule type" value="Genomic_DNA"/>
</dbReference>
<protein>
    <submittedName>
        <fullName evidence="2">Uncharacterized protein</fullName>
    </submittedName>
</protein>
<dbReference type="AlphaFoldDB" id="A0A2T7A8L9"/>
<keyword evidence="3" id="KW-1185">Reference proteome</keyword>
<gene>
    <name evidence="2" type="ORF">B9Z19DRAFT_1060470</name>
</gene>
<feature type="compositionally biased region" description="Polar residues" evidence="1">
    <location>
        <begin position="96"/>
        <end position="114"/>
    </location>
</feature>
<dbReference type="Proteomes" id="UP000244722">
    <property type="component" value="Unassembled WGS sequence"/>
</dbReference>
<name>A0A2T7A8L9_TUBBO</name>
<sequence>MSNTQNESFCASQIQQDYLLALSLSCRRSPRINGNKHPYENSAISGAVGEIAPVKAAKRQRMMKNSTSGSSKPTVADEASPEEKSHDNLKKHGRQLEQSATTYTEGSKSTFAPATTHGVNLTAIKEGYGASQEPLSSFSAGNGSPVSSQAHTLMTGEAPLSNSFFPFLILGNNPHGMSLSVPTQSLSSNPLPQDIPSHHKTVENIVATIIHSYHTVLLVNDPRHRPLIPATSQPYAEMASKSNLLQDKFISMRTKGPSYRALGRALLPPPYPPCPLFFSRWMISRLFAFGHPTLIDALGSVTTTSGVLTARDVYRNTTGAGINIMPVYGSIRFSSRNVGNFISVLFSKGPAIAKFVSLQNVMPTFAAMLEVIQAEKMPYYTKGTLLSWLLVCDFAESGLVEPPTARDLATRLWIILTEGKGGKGALRGLMKDLEGHGFSGIDEIEEFLERVYGEVKHYLNTQLQAQGGEYLFRPEGLWYSDIEHCLCKVIRSAKFS</sequence>
<accession>A0A2T7A8L9</accession>
<proteinExistence type="predicted"/>
<evidence type="ECO:0000256" key="1">
    <source>
        <dbReference type="SAM" id="MobiDB-lite"/>
    </source>
</evidence>